<name>A0A4Y7RC91_COPMI</name>
<sequence length="612" mass="67895">MELTVSTLVGYTPAAFVVYSLYDGMYLAFCSGEWNPFSVACTYQDNSAKTVGAISYEGNNLENAEQSQDSLVNQPQKYYNYNTPSKESQLLIPLTHSTAPKLHLLAKKGCPNPGAMNGTSLTALCILLVSSRLRGLRTATAWDLFPSIRGPRISADRNTAAVITDKANPSSIYPPPPAKCRCIPSSLRFLFPQELSSLDRIARLRPYQPRRSATSPLRYSPSGRTRAVLREVKEWSGSGSKYFVELWAGDRLKYEVDVTEKHGAFYADGHWKELISAKSTLEHSPSTRTKLPSCIPLKHSLRKDDNDPYAKWRFRADLGEGLSGKKRPAAFIIRWDESNATVSRILTPDHLYLGQYIFSPFSTNTLFASAYEPQSDGRLLGVKGCFNRPRGIWQVDLDSTQQFPEKWKATLKKLTEGMVSLDSKAYVAVQSTYGSRTLVFWSPWTEGTVFCTSMTSSAGTYLLRMATHGCCRCFGFNQDSGHQDSRKRPTETVVVQSTLNEKVAPCILVPHGGPMRQQPQRSAQDHRMVLEGLWKVGCGRLYGVLGTYNQLGIAEDGPGKLFVQGGSHGGFLTAHLIGQFPDKFTAASMRNPVISGGDTTGTDIPDWYYLEF</sequence>
<reference evidence="4 5" key="1">
    <citation type="journal article" date="2019" name="Nat. Ecol. Evol.">
        <title>Megaphylogeny resolves global patterns of mushroom evolution.</title>
        <authorList>
            <person name="Varga T."/>
            <person name="Krizsan K."/>
            <person name="Foldi C."/>
            <person name="Dima B."/>
            <person name="Sanchez-Garcia M."/>
            <person name="Sanchez-Ramirez S."/>
            <person name="Szollosi G.J."/>
            <person name="Szarkandi J.G."/>
            <person name="Papp V."/>
            <person name="Albert L."/>
            <person name="Andreopoulos W."/>
            <person name="Angelini C."/>
            <person name="Antonin V."/>
            <person name="Barry K.W."/>
            <person name="Bougher N.L."/>
            <person name="Buchanan P."/>
            <person name="Buyck B."/>
            <person name="Bense V."/>
            <person name="Catcheside P."/>
            <person name="Chovatia M."/>
            <person name="Cooper J."/>
            <person name="Damon W."/>
            <person name="Desjardin D."/>
            <person name="Finy P."/>
            <person name="Geml J."/>
            <person name="Haridas S."/>
            <person name="Hughes K."/>
            <person name="Justo A."/>
            <person name="Karasinski D."/>
            <person name="Kautmanova I."/>
            <person name="Kiss B."/>
            <person name="Kocsube S."/>
            <person name="Kotiranta H."/>
            <person name="LaButti K.M."/>
            <person name="Lechner B.E."/>
            <person name="Liimatainen K."/>
            <person name="Lipzen A."/>
            <person name="Lukacs Z."/>
            <person name="Mihaltcheva S."/>
            <person name="Morgado L.N."/>
            <person name="Niskanen T."/>
            <person name="Noordeloos M.E."/>
            <person name="Ohm R.A."/>
            <person name="Ortiz-Santana B."/>
            <person name="Ovrebo C."/>
            <person name="Racz N."/>
            <person name="Riley R."/>
            <person name="Savchenko A."/>
            <person name="Shiryaev A."/>
            <person name="Soop K."/>
            <person name="Spirin V."/>
            <person name="Szebenyi C."/>
            <person name="Tomsovsky M."/>
            <person name="Tulloss R.E."/>
            <person name="Uehling J."/>
            <person name="Grigoriev I.V."/>
            <person name="Vagvolgyi C."/>
            <person name="Papp T."/>
            <person name="Martin F.M."/>
            <person name="Miettinen O."/>
            <person name="Hibbett D.S."/>
            <person name="Nagy L.G."/>
        </authorList>
    </citation>
    <scope>NUCLEOTIDE SEQUENCE [LARGE SCALE GENOMIC DNA]</scope>
    <source>
        <strain evidence="4 5">FP101781</strain>
    </source>
</reference>
<evidence type="ECO:0000313" key="5">
    <source>
        <dbReference type="Proteomes" id="UP000298030"/>
    </source>
</evidence>
<dbReference type="SUPFAM" id="SSF53474">
    <property type="entry name" value="alpha/beta-Hydrolases"/>
    <property type="match status" value="1"/>
</dbReference>
<dbReference type="EMBL" id="QPFP01000572">
    <property type="protein sequence ID" value="TEB06340.1"/>
    <property type="molecule type" value="Genomic_DNA"/>
</dbReference>
<feature type="domain" description="Acylamino-acid-releasing enzyme N-terminal" evidence="3">
    <location>
        <begin position="218"/>
        <end position="442"/>
    </location>
</feature>
<evidence type="ECO:0000256" key="1">
    <source>
        <dbReference type="ARBA" id="ARBA00010040"/>
    </source>
</evidence>
<gene>
    <name evidence="4" type="ORF">FA13DRAFT_1722963</name>
</gene>
<feature type="non-terminal residue" evidence="4">
    <location>
        <position position="612"/>
    </location>
</feature>
<protein>
    <recommendedName>
        <fullName evidence="3">Acylamino-acid-releasing enzyme N-terminal domain-containing protein</fullName>
    </recommendedName>
</protein>
<dbReference type="InterPro" id="IPR029058">
    <property type="entry name" value="AB_hydrolase_fold"/>
</dbReference>
<comment type="caution">
    <text evidence="4">The sequence shown here is derived from an EMBL/GenBank/DDBJ whole genome shotgun (WGS) entry which is preliminary data.</text>
</comment>
<dbReference type="PANTHER" id="PTHR42776:SF4">
    <property type="entry name" value="ACYLAMINO-ACID-RELEASING ENZYME"/>
    <property type="match status" value="1"/>
</dbReference>
<dbReference type="Gene3D" id="3.40.50.1820">
    <property type="entry name" value="alpha/beta hydrolase"/>
    <property type="match status" value="1"/>
</dbReference>
<evidence type="ECO:0000259" key="3">
    <source>
        <dbReference type="Pfam" id="PF19283"/>
    </source>
</evidence>
<comment type="similarity">
    <text evidence="1">Belongs to the peptidase S9C family.</text>
</comment>
<dbReference type="InterPro" id="IPR045550">
    <property type="entry name" value="AARE_N"/>
</dbReference>
<evidence type="ECO:0000256" key="2">
    <source>
        <dbReference type="ARBA" id="ARBA00022801"/>
    </source>
</evidence>
<dbReference type="OrthoDB" id="43744at2759"/>
<dbReference type="PANTHER" id="PTHR42776">
    <property type="entry name" value="SERINE PEPTIDASE S9 FAMILY MEMBER"/>
    <property type="match status" value="1"/>
</dbReference>
<organism evidence="4 5">
    <name type="scientific">Coprinellus micaceus</name>
    <name type="common">Glistening ink-cap mushroom</name>
    <name type="synonym">Coprinus micaceus</name>
    <dbReference type="NCBI Taxonomy" id="71717"/>
    <lineage>
        <taxon>Eukaryota</taxon>
        <taxon>Fungi</taxon>
        <taxon>Dikarya</taxon>
        <taxon>Basidiomycota</taxon>
        <taxon>Agaricomycotina</taxon>
        <taxon>Agaricomycetes</taxon>
        <taxon>Agaricomycetidae</taxon>
        <taxon>Agaricales</taxon>
        <taxon>Agaricineae</taxon>
        <taxon>Psathyrellaceae</taxon>
        <taxon>Coprinellus</taxon>
    </lineage>
</organism>
<dbReference type="GO" id="GO:0004252">
    <property type="term" value="F:serine-type endopeptidase activity"/>
    <property type="evidence" value="ECO:0007669"/>
    <property type="project" value="TreeGrafter"/>
</dbReference>
<dbReference type="AlphaFoldDB" id="A0A4Y7RC91"/>
<evidence type="ECO:0000313" key="4">
    <source>
        <dbReference type="EMBL" id="TEB06340.1"/>
    </source>
</evidence>
<dbReference type="Proteomes" id="UP000298030">
    <property type="component" value="Unassembled WGS sequence"/>
</dbReference>
<proteinExistence type="inferred from homology"/>
<accession>A0A4Y7RC91</accession>
<dbReference type="Pfam" id="PF19283">
    <property type="entry name" value="APEH_N"/>
    <property type="match status" value="1"/>
</dbReference>
<keyword evidence="2" id="KW-0378">Hydrolase</keyword>
<keyword evidence="5" id="KW-1185">Reference proteome</keyword>
<dbReference type="STRING" id="71717.A0A4Y7RC91"/>